<proteinExistence type="predicted"/>
<sequence length="114" mass="12769">MADAAVLQLIATASALRRSHPGVPALDVLDLAMQGRHGAHFNTDAHGEPWDDWLDPPSPLARLLRDAFAPQLADDPYFTYNIWTACDAQGVLLATHWDEQVLHPFATRYRLWEP</sequence>
<dbReference type="Proteomes" id="UP001056201">
    <property type="component" value="Chromosome 1"/>
</dbReference>
<evidence type="ECO:0000313" key="1">
    <source>
        <dbReference type="EMBL" id="URI06454.1"/>
    </source>
</evidence>
<organism evidence="1 2">
    <name type="scientific">Aquincola tertiaricarbonis</name>
    <dbReference type="NCBI Taxonomy" id="391953"/>
    <lineage>
        <taxon>Bacteria</taxon>
        <taxon>Pseudomonadati</taxon>
        <taxon>Pseudomonadota</taxon>
        <taxon>Betaproteobacteria</taxon>
        <taxon>Burkholderiales</taxon>
        <taxon>Sphaerotilaceae</taxon>
        <taxon>Aquincola</taxon>
    </lineage>
</organism>
<gene>
    <name evidence="1" type="ORF">MW290_11095</name>
</gene>
<dbReference type="RefSeq" id="WP_250194717.1">
    <property type="nucleotide sequence ID" value="NZ_CP097635.1"/>
</dbReference>
<keyword evidence="2" id="KW-1185">Reference proteome</keyword>
<reference evidence="1" key="1">
    <citation type="submission" date="2022-05" db="EMBL/GenBank/DDBJ databases">
        <title>An RpoN-dependent PEP-CTERM gene is involved in floc formation of an Aquincola tertiaricarbonis strain.</title>
        <authorList>
            <person name="Qiu D."/>
            <person name="Xia M."/>
        </authorList>
    </citation>
    <scope>NUCLEOTIDE SEQUENCE</scope>
    <source>
        <strain evidence="1">RN12</strain>
    </source>
</reference>
<evidence type="ECO:0000313" key="2">
    <source>
        <dbReference type="Proteomes" id="UP001056201"/>
    </source>
</evidence>
<protein>
    <submittedName>
        <fullName evidence="1">Uncharacterized protein</fullName>
    </submittedName>
</protein>
<accession>A0ABY4S0V8</accession>
<name>A0ABY4S0V8_AQUTE</name>
<dbReference type="EMBL" id="CP097635">
    <property type="protein sequence ID" value="URI06454.1"/>
    <property type="molecule type" value="Genomic_DNA"/>
</dbReference>